<feature type="transmembrane region" description="Helical" evidence="1">
    <location>
        <begin position="480"/>
        <end position="498"/>
    </location>
</feature>
<evidence type="ECO:0000313" key="2">
    <source>
        <dbReference type="EMBL" id="MCW1915215.1"/>
    </source>
</evidence>
<reference evidence="2" key="1">
    <citation type="submission" date="2022-10" db="EMBL/GenBank/DDBJ databases">
        <title>Luteolibacter sp. GHJ8, whole genome shotgun sequencing project.</title>
        <authorList>
            <person name="Zhao G."/>
            <person name="Shen L."/>
        </authorList>
    </citation>
    <scope>NUCLEOTIDE SEQUENCE</scope>
    <source>
        <strain evidence="2">GHJ8</strain>
    </source>
</reference>
<organism evidence="2 3">
    <name type="scientific">Luteolibacter rhizosphaerae</name>
    <dbReference type="NCBI Taxonomy" id="2989719"/>
    <lineage>
        <taxon>Bacteria</taxon>
        <taxon>Pseudomonadati</taxon>
        <taxon>Verrucomicrobiota</taxon>
        <taxon>Verrucomicrobiia</taxon>
        <taxon>Verrucomicrobiales</taxon>
        <taxon>Verrucomicrobiaceae</taxon>
        <taxon>Luteolibacter</taxon>
    </lineage>
</organism>
<dbReference type="Proteomes" id="UP001165653">
    <property type="component" value="Unassembled WGS sequence"/>
</dbReference>
<feature type="transmembrane region" description="Helical" evidence="1">
    <location>
        <begin position="412"/>
        <end position="435"/>
    </location>
</feature>
<keyword evidence="1" id="KW-0812">Transmembrane</keyword>
<accession>A0ABT3G7L0</accession>
<keyword evidence="1" id="KW-0472">Membrane</keyword>
<feature type="transmembrane region" description="Helical" evidence="1">
    <location>
        <begin position="185"/>
        <end position="204"/>
    </location>
</feature>
<evidence type="ECO:0008006" key="4">
    <source>
        <dbReference type="Google" id="ProtNLM"/>
    </source>
</evidence>
<dbReference type="RefSeq" id="WP_264514756.1">
    <property type="nucleotide sequence ID" value="NZ_JAPDDR010000008.1"/>
</dbReference>
<feature type="transmembrane region" description="Helical" evidence="1">
    <location>
        <begin position="362"/>
        <end position="382"/>
    </location>
</feature>
<evidence type="ECO:0000256" key="1">
    <source>
        <dbReference type="SAM" id="Phobius"/>
    </source>
</evidence>
<keyword evidence="1" id="KW-1133">Transmembrane helix</keyword>
<feature type="transmembrane region" description="Helical" evidence="1">
    <location>
        <begin position="42"/>
        <end position="61"/>
    </location>
</feature>
<dbReference type="EMBL" id="JAPDDR010000008">
    <property type="protein sequence ID" value="MCW1915215.1"/>
    <property type="molecule type" value="Genomic_DNA"/>
</dbReference>
<comment type="caution">
    <text evidence="2">The sequence shown here is derived from an EMBL/GenBank/DDBJ whole genome shotgun (WGS) entry which is preliminary data.</text>
</comment>
<sequence length="535" mass="58094">MSSKVPSQAATLQRLYLTLFLRGRSSRGLKKDKAPQSVGTKLWGTLAIYGLIGLLAVPFSFEGSFVLSFYLHGMSLLFLGMFIAASAGEILFNKDEAEILLHRPVNSRTLLWAKVGVLVRVSLWITCAFNIAGMIAGSVVTNGSPWFAPVHFLTTCLTSLFCTGSVVLLYQLCLRWFGRERLDNLMTTAQVLLAIMMVAGSQLIPQLMSGMRGAIDPVAGKSWLFLLPPAWFAALDEALLGRGTEATLVMAGAGVMITGVILALAFGRMARTYEEGLQTLAESQPRKVRSSGDKRVLDRLMDGPLLRWLLREPITRASFRLTAAYLFRDRDMKLRLYPGLAPVMVMPMVFLVQGMSRRDEGWGIALGGGYLGMLPLMAMNLVQFSQHWQAADLYRLAPVVGPGPFIHGATRAVCFLLALPVIALILTGVCLMPGGMAKASLLLPGLLAMPAFALIPGAIEKTVPLSKPTEEAKSAARGGIMVLLMVVSLVIPGLALVARKHDLFGPFLIAEIIVVGIACWTLSRAIDHKKWDPLE</sequence>
<feature type="transmembrane region" description="Helical" evidence="1">
    <location>
        <begin position="504"/>
        <end position="522"/>
    </location>
</feature>
<keyword evidence="3" id="KW-1185">Reference proteome</keyword>
<feature type="transmembrane region" description="Helical" evidence="1">
    <location>
        <begin position="67"/>
        <end position="91"/>
    </location>
</feature>
<feature type="transmembrane region" description="Helical" evidence="1">
    <location>
        <begin position="336"/>
        <end position="356"/>
    </location>
</feature>
<gene>
    <name evidence="2" type="ORF">OJ996_16635</name>
</gene>
<feature type="transmembrane region" description="Helical" evidence="1">
    <location>
        <begin position="152"/>
        <end position="173"/>
    </location>
</feature>
<evidence type="ECO:0000313" key="3">
    <source>
        <dbReference type="Proteomes" id="UP001165653"/>
    </source>
</evidence>
<name>A0ABT3G7L0_9BACT</name>
<feature type="transmembrane region" description="Helical" evidence="1">
    <location>
        <begin position="246"/>
        <end position="266"/>
    </location>
</feature>
<protein>
    <recommendedName>
        <fullName evidence="4">ABC-2 type transport system permease protein</fullName>
    </recommendedName>
</protein>
<feature type="transmembrane region" description="Helical" evidence="1">
    <location>
        <begin position="111"/>
        <end position="132"/>
    </location>
</feature>
<proteinExistence type="predicted"/>